<dbReference type="Gene3D" id="1.20.1600.10">
    <property type="entry name" value="Outer membrane efflux proteins (OEP)"/>
    <property type="match status" value="1"/>
</dbReference>
<feature type="non-terminal residue" evidence="1">
    <location>
        <position position="1"/>
    </location>
</feature>
<gene>
    <name evidence="1" type="ORF">S01H1_29888</name>
</gene>
<name>X0TZS6_9ZZZZ</name>
<organism evidence="1">
    <name type="scientific">marine sediment metagenome</name>
    <dbReference type="NCBI Taxonomy" id="412755"/>
    <lineage>
        <taxon>unclassified sequences</taxon>
        <taxon>metagenomes</taxon>
        <taxon>ecological metagenomes</taxon>
    </lineage>
</organism>
<sequence>PIPAGIPADIVARRVDLIAAERRVAAAFFASEEARLARLPSFSLTGVAGTTALTNELTQLSAGLFAPIFTGGALKAQVEIANTNQQAAIAAYGLTLLTAYSEVENALNNEKLFAEREQFLQKAVADNSAAMKLTMEQFKVGRVDMLSVLQIQARVLAARSALIGIQNQRLVQRINLHLALGGSFENTNESEGVEQ</sequence>
<comment type="caution">
    <text evidence="1">The sequence shown here is derived from an EMBL/GenBank/DDBJ whole genome shotgun (WGS) entry which is preliminary data.</text>
</comment>
<dbReference type="AlphaFoldDB" id="X0TZS6"/>
<evidence type="ECO:0008006" key="2">
    <source>
        <dbReference type="Google" id="ProtNLM"/>
    </source>
</evidence>
<proteinExistence type="predicted"/>
<dbReference type="Pfam" id="PF02321">
    <property type="entry name" value="OEP"/>
    <property type="match status" value="1"/>
</dbReference>
<protein>
    <recommendedName>
        <fullName evidence="2">Outer membrane efflux protein</fullName>
    </recommendedName>
</protein>
<dbReference type="SUPFAM" id="SSF56954">
    <property type="entry name" value="Outer membrane efflux proteins (OEP)"/>
    <property type="match status" value="1"/>
</dbReference>
<reference evidence="1" key="1">
    <citation type="journal article" date="2014" name="Front. Microbiol.">
        <title>High frequency of phylogenetically diverse reductive dehalogenase-homologous genes in deep subseafloor sedimentary metagenomes.</title>
        <authorList>
            <person name="Kawai M."/>
            <person name="Futagami T."/>
            <person name="Toyoda A."/>
            <person name="Takaki Y."/>
            <person name="Nishi S."/>
            <person name="Hori S."/>
            <person name="Arai W."/>
            <person name="Tsubouchi T."/>
            <person name="Morono Y."/>
            <person name="Uchiyama I."/>
            <person name="Ito T."/>
            <person name="Fujiyama A."/>
            <person name="Inagaki F."/>
            <person name="Takami H."/>
        </authorList>
    </citation>
    <scope>NUCLEOTIDE SEQUENCE</scope>
    <source>
        <strain evidence="1">Expedition CK06-06</strain>
    </source>
</reference>
<dbReference type="EMBL" id="BARS01018366">
    <property type="protein sequence ID" value="GAF93662.1"/>
    <property type="molecule type" value="Genomic_DNA"/>
</dbReference>
<dbReference type="GO" id="GO:0015562">
    <property type="term" value="F:efflux transmembrane transporter activity"/>
    <property type="evidence" value="ECO:0007669"/>
    <property type="project" value="InterPro"/>
</dbReference>
<dbReference type="InterPro" id="IPR003423">
    <property type="entry name" value="OMP_efflux"/>
</dbReference>
<evidence type="ECO:0000313" key="1">
    <source>
        <dbReference type="EMBL" id="GAF93662.1"/>
    </source>
</evidence>
<dbReference type="InterPro" id="IPR010131">
    <property type="entry name" value="MdtP/NodT-like"/>
</dbReference>
<dbReference type="PANTHER" id="PTHR30203">
    <property type="entry name" value="OUTER MEMBRANE CATION EFFLUX PROTEIN"/>
    <property type="match status" value="1"/>
</dbReference>
<accession>X0TZS6</accession>
<dbReference type="Gene3D" id="2.20.200.10">
    <property type="entry name" value="Outer membrane efflux proteins (OEP)"/>
    <property type="match status" value="1"/>
</dbReference>